<comment type="caution">
    <text evidence="1">The sequence shown here is derived from an EMBL/GenBank/DDBJ whole genome shotgun (WGS) entry which is preliminary data.</text>
</comment>
<organism evidence="1 2">
    <name type="scientific">Rotaria magnacalcarata</name>
    <dbReference type="NCBI Taxonomy" id="392030"/>
    <lineage>
        <taxon>Eukaryota</taxon>
        <taxon>Metazoa</taxon>
        <taxon>Spiralia</taxon>
        <taxon>Gnathifera</taxon>
        <taxon>Rotifera</taxon>
        <taxon>Eurotatoria</taxon>
        <taxon>Bdelloidea</taxon>
        <taxon>Philodinida</taxon>
        <taxon>Philodinidae</taxon>
        <taxon>Rotaria</taxon>
    </lineage>
</organism>
<feature type="non-terminal residue" evidence="1">
    <location>
        <position position="62"/>
    </location>
</feature>
<gene>
    <name evidence="1" type="ORF">SMN809_LOCUS83651</name>
</gene>
<protein>
    <submittedName>
        <fullName evidence="1">Uncharacterized protein</fullName>
    </submittedName>
</protein>
<evidence type="ECO:0000313" key="2">
    <source>
        <dbReference type="Proteomes" id="UP000676336"/>
    </source>
</evidence>
<accession>A0A8S3K4T6</accession>
<proteinExistence type="predicted"/>
<evidence type="ECO:0000313" key="1">
    <source>
        <dbReference type="EMBL" id="CAF5224123.1"/>
    </source>
</evidence>
<feature type="non-terminal residue" evidence="1">
    <location>
        <position position="1"/>
    </location>
</feature>
<name>A0A8S3K4T6_9BILA</name>
<dbReference type="EMBL" id="CAJOBI010356442">
    <property type="protein sequence ID" value="CAF5224123.1"/>
    <property type="molecule type" value="Genomic_DNA"/>
</dbReference>
<dbReference type="Proteomes" id="UP000676336">
    <property type="component" value="Unassembled WGS sequence"/>
</dbReference>
<dbReference type="AlphaFoldDB" id="A0A8S3K4T6"/>
<sequence>QLIWTECLLRFEKEPIDYNLNFVEYQTRRDFAAGVTRGKNELQLKHPSYTPVANLIENAVIE</sequence>
<reference evidence="1" key="1">
    <citation type="submission" date="2021-02" db="EMBL/GenBank/DDBJ databases">
        <authorList>
            <person name="Nowell W R."/>
        </authorList>
    </citation>
    <scope>NUCLEOTIDE SEQUENCE</scope>
</reference>